<feature type="transmembrane region" description="Helical" evidence="5">
    <location>
        <begin position="226"/>
        <end position="250"/>
    </location>
</feature>
<dbReference type="PANTHER" id="PTHR11785">
    <property type="entry name" value="AMINO ACID TRANSPORTER"/>
    <property type="match status" value="1"/>
</dbReference>
<reference evidence="7" key="1">
    <citation type="submission" date="2016-11" db="UniProtKB">
        <authorList>
            <consortium name="WormBaseParasite"/>
        </authorList>
    </citation>
    <scope>IDENTIFICATION</scope>
</reference>
<feature type="transmembrane region" description="Helical" evidence="5">
    <location>
        <begin position="94"/>
        <end position="118"/>
    </location>
</feature>
<evidence type="ECO:0000256" key="4">
    <source>
        <dbReference type="ARBA" id="ARBA00023136"/>
    </source>
</evidence>
<keyword evidence="2 5" id="KW-0812">Transmembrane</keyword>
<evidence type="ECO:0000256" key="1">
    <source>
        <dbReference type="ARBA" id="ARBA00004141"/>
    </source>
</evidence>
<dbReference type="PANTHER" id="PTHR11785:SF523">
    <property type="entry name" value="AMINO ACID TRANSPORTER PROTEIN 6"/>
    <property type="match status" value="1"/>
</dbReference>
<keyword evidence="6" id="KW-1185">Reference proteome</keyword>
<organism evidence="6 7">
    <name type="scientific">Meloidogyne hapla</name>
    <name type="common">Root-knot nematode worm</name>
    <dbReference type="NCBI Taxonomy" id="6305"/>
    <lineage>
        <taxon>Eukaryota</taxon>
        <taxon>Metazoa</taxon>
        <taxon>Ecdysozoa</taxon>
        <taxon>Nematoda</taxon>
        <taxon>Chromadorea</taxon>
        <taxon>Rhabditida</taxon>
        <taxon>Tylenchina</taxon>
        <taxon>Tylenchomorpha</taxon>
        <taxon>Tylenchoidea</taxon>
        <taxon>Meloidogynidae</taxon>
        <taxon>Meloidogyninae</taxon>
        <taxon>Meloidogyne</taxon>
    </lineage>
</organism>
<evidence type="ECO:0000313" key="7">
    <source>
        <dbReference type="WBParaSite" id="MhA1_Contig269.frz3.fgene1"/>
    </source>
</evidence>
<evidence type="ECO:0000313" key="6">
    <source>
        <dbReference type="Proteomes" id="UP000095281"/>
    </source>
</evidence>
<feature type="transmembrane region" description="Helical" evidence="5">
    <location>
        <begin position="191"/>
        <end position="214"/>
    </location>
</feature>
<sequence length="264" mass="29551">MTPVQDFNEFKDLSFDYRECRWGAVSYIIGAIIGSGIFITPTTILNNVHSVGASLLIWILAGIIATLGALCYVELGTSIRKSGCDFAYLCHVRWNSIAFIFMSTSCLFINPCGLAIQIETLRYQMPQFLLFFLNCFSIRHVVSRVQIISVLAKFVASGIIILCGIYYFLFGKDVQLNNFYHPFVNTNFRPGNIALALFGGLYSYDGWDILNYGIEDVKSPRRTMPFAIIVSMIVCGSIYLFMNLSFFVVLSVPEMQSSNAVAMA</sequence>
<feature type="transmembrane region" description="Helical" evidence="5">
    <location>
        <begin position="154"/>
        <end position="171"/>
    </location>
</feature>
<evidence type="ECO:0000256" key="5">
    <source>
        <dbReference type="SAM" id="Phobius"/>
    </source>
</evidence>
<dbReference type="OMA" id="REILSSX"/>
<proteinExistence type="predicted"/>
<evidence type="ECO:0000256" key="3">
    <source>
        <dbReference type="ARBA" id="ARBA00022989"/>
    </source>
</evidence>
<dbReference type="InterPro" id="IPR050598">
    <property type="entry name" value="AminoAcid_Transporter"/>
</dbReference>
<dbReference type="Proteomes" id="UP000095281">
    <property type="component" value="Unplaced"/>
</dbReference>
<dbReference type="Gene3D" id="1.20.1740.10">
    <property type="entry name" value="Amino acid/polyamine transporter I"/>
    <property type="match status" value="1"/>
</dbReference>
<keyword evidence="4 5" id="KW-0472">Membrane</keyword>
<dbReference type="Pfam" id="PF13520">
    <property type="entry name" value="AA_permease_2"/>
    <property type="match status" value="1"/>
</dbReference>
<accession>A0A1I8BIL1</accession>
<feature type="transmembrane region" description="Helical" evidence="5">
    <location>
        <begin position="124"/>
        <end position="142"/>
    </location>
</feature>
<dbReference type="GO" id="GO:0016020">
    <property type="term" value="C:membrane"/>
    <property type="evidence" value="ECO:0007669"/>
    <property type="project" value="UniProtKB-SubCell"/>
</dbReference>
<dbReference type="InterPro" id="IPR002293">
    <property type="entry name" value="AA/rel_permease1"/>
</dbReference>
<dbReference type="GO" id="GO:0015179">
    <property type="term" value="F:L-amino acid transmembrane transporter activity"/>
    <property type="evidence" value="ECO:0007669"/>
    <property type="project" value="TreeGrafter"/>
</dbReference>
<dbReference type="AlphaFoldDB" id="A0A1I8BIL1"/>
<protein>
    <submittedName>
        <fullName evidence="7">AA_permease domain-containing protein</fullName>
    </submittedName>
</protein>
<comment type="subcellular location">
    <subcellularLocation>
        <location evidence="1">Membrane</location>
        <topology evidence="1">Multi-pass membrane protein</topology>
    </subcellularLocation>
</comment>
<evidence type="ECO:0000256" key="2">
    <source>
        <dbReference type="ARBA" id="ARBA00022692"/>
    </source>
</evidence>
<keyword evidence="3 5" id="KW-1133">Transmembrane helix</keyword>
<name>A0A1I8BIL1_MELHA</name>
<dbReference type="WBParaSite" id="MhA1_Contig269.frz3.fgene1">
    <property type="protein sequence ID" value="MhA1_Contig269.frz3.fgene1"/>
    <property type="gene ID" value="MhA1_Contig269.frz3.fgene1"/>
</dbReference>
<feature type="transmembrane region" description="Helical" evidence="5">
    <location>
        <begin position="20"/>
        <end position="39"/>
    </location>
</feature>
<feature type="transmembrane region" description="Helical" evidence="5">
    <location>
        <begin position="51"/>
        <end position="73"/>
    </location>
</feature>